<proteinExistence type="predicted"/>
<name>A0A834W655_9FABA</name>
<protein>
    <submittedName>
        <fullName evidence="1">Uncharacterized protein</fullName>
    </submittedName>
</protein>
<keyword evidence="2" id="KW-1185">Reference proteome</keyword>
<accession>A0A834W655</accession>
<sequence>MSATILLHEGKVVATPFCYGCNPFLIVEHRLVAESPLFLLFLFFDLGVQRSQPPWFILVLSPMSEASGRDPPEEAVHYCKNMKGLKDVSKVVAHLEEKRLRVHQRIQVKHVMVNHQVEEIRVVKWMSVDKKRSI</sequence>
<evidence type="ECO:0000313" key="1">
    <source>
        <dbReference type="EMBL" id="KAF7807276.1"/>
    </source>
</evidence>
<dbReference type="EMBL" id="JAAIUW010000012">
    <property type="protein sequence ID" value="KAF7807276.1"/>
    <property type="molecule type" value="Genomic_DNA"/>
</dbReference>
<gene>
    <name evidence="1" type="ORF">G2W53_039437</name>
</gene>
<reference evidence="1" key="1">
    <citation type="submission" date="2020-09" db="EMBL/GenBank/DDBJ databases">
        <title>Genome-Enabled Discovery of Anthraquinone Biosynthesis in Senna tora.</title>
        <authorList>
            <person name="Kang S.-H."/>
            <person name="Pandey R.P."/>
            <person name="Lee C.-M."/>
            <person name="Sim J.-S."/>
            <person name="Jeong J.-T."/>
            <person name="Choi B.-S."/>
            <person name="Jung M."/>
            <person name="Ginzburg D."/>
            <person name="Zhao K."/>
            <person name="Won S.Y."/>
            <person name="Oh T.-J."/>
            <person name="Yu Y."/>
            <person name="Kim N.-H."/>
            <person name="Lee O.R."/>
            <person name="Lee T.-H."/>
            <person name="Bashyal P."/>
            <person name="Kim T.-S."/>
            <person name="Lee W.-H."/>
            <person name="Kawkins C."/>
            <person name="Kim C.-K."/>
            <person name="Kim J.S."/>
            <person name="Ahn B.O."/>
            <person name="Rhee S.Y."/>
            <person name="Sohng J.K."/>
        </authorList>
    </citation>
    <scope>NUCLEOTIDE SEQUENCE</scope>
    <source>
        <tissue evidence="1">Leaf</tissue>
    </source>
</reference>
<evidence type="ECO:0000313" key="2">
    <source>
        <dbReference type="Proteomes" id="UP000634136"/>
    </source>
</evidence>
<dbReference type="Proteomes" id="UP000634136">
    <property type="component" value="Unassembled WGS sequence"/>
</dbReference>
<dbReference type="AlphaFoldDB" id="A0A834W655"/>
<organism evidence="1 2">
    <name type="scientific">Senna tora</name>
    <dbReference type="NCBI Taxonomy" id="362788"/>
    <lineage>
        <taxon>Eukaryota</taxon>
        <taxon>Viridiplantae</taxon>
        <taxon>Streptophyta</taxon>
        <taxon>Embryophyta</taxon>
        <taxon>Tracheophyta</taxon>
        <taxon>Spermatophyta</taxon>
        <taxon>Magnoliopsida</taxon>
        <taxon>eudicotyledons</taxon>
        <taxon>Gunneridae</taxon>
        <taxon>Pentapetalae</taxon>
        <taxon>rosids</taxon>
        <taxon>fabids</taxon>
        <taxon>Fabales</taxon>
        <taxon>Fabaceae</taxon>
        <taxon>Caesalpinioideae</taxon>
        <taxon>Cassia clade</taxon>
        <taxon>Senna</taxon>
    </lineage>
</organism>
<comment type="caution">
    <text evidence="1">The sequence shown here is derived from an EMBL/GenBank/DDBJ whole genome shotgun (WGS) entry which is preliminary data.</text>
</comment>